<dbReference type="GeneID" id="68867995"/>
<dbReference type="AlphaFoldDB" id="A0AAQ4CWS0"/>
<gene>
    <name evidence="1" type="ORF">SACC_32680</name>
</gene>
<dbReference type="Pfam" id="PF06557">
    <property type="entry name" value="DUF1122"/>
    <property type="match status" value="1"/>
</dbReference>
<dbReference type="Proteomes" id="UP001319921">
    <property type="component" value="Chromosome"/>
</dbReference>
<accession>A0AAQ4CWS0</accession>
<sequence>MLELDNLYLSKQLKLVVKDVKNTYIRELISFTLFLNTGELIARCSYFRGRGAYTPWLEMDYNPILRNKGLEVNLFKIIYNVLEPNSKLFVTYIRDIQTITMLHKGVHPVETPLGFSLLSAGFTWFKNWYFPEGGNEGFPKLQGNKPLNIVDAIRQLEEIKKEVKNDLVKIKVDELIDNYRKSGNRLIHWEIT</sequence>
<name>A0AAQ4CWS0_9CREN</name>
<dbReference type="Gene3D" id="3.40.630.30">
    <property type="match status" value="1"/>
</dbReference>
<dbReference type="EMBL" id="AP025226">
    <property type="protein sequence ID" value="BDC00252.1"/>
    <property type="molecule type" value="Genomic_DNA"/>
</dbReference>
<evidence type="ECO:0000313" key="1">
    <source>
        <dbReference type="EMBL" id="BDC00252.1"/>
    </source>
</evidence>
<keyword evidence="2" id="KW-1185">Reference proteome</keyword>
<reference evidence="1 2" key="1">
    <citation type="journal article" date="2022" name="Microbiol. Resour. Announc.">
        <title>Complete Genome Sequence of the Hyperthermophilic and Acidophilic Archaeon Saccharolobus caldissimus Strain HS-3T.</title>
        <authorList>
            <person name="Sakai H.D."/>
            <person name="Kurosawa N."/>
        </authorList>
    </citation>
    <scope>NUCLEOTIDE SEQUENCE [LARGE SCALE GENOMIC DNA]</scope>
    <source>
        <strain evidence="1 2">JCM32116</strain>
    </source>
</reference>
<proteinExistence type="predicted"/>
<dbReference type="KEGG" id="scas:SACC_32680"/>
<dbReference type="InterPro" id="IPR016181">
    <property type="entry name" value="Acyl_CoA_acyltransferase"/>
</dbReference>
<protein>
    <recommendedName>
        <fullName evidence="3">DUF1122 domain-containing protein</fullName>
    </recommendedName>
</protein>
<evidence type="ECO:0008006" key="3">
    <source>
        <dbReference type="Google" id="ProtNLM"/>
    </source>
</evidence>
<dbReference type="SUPFAM" id="SSF55729">
    <property type="entry name" value="Acyl-CoA N-acyltransferases (Nat)"/>
    <property type="match status" value="1"/>
</dbReference>
<organism evidence="1 2">
    <name type="scientific">Saccharolobus caldissimus</name>
    <dbReference type="NCBI Taxonomy" id="1702097"/>
    <lineage>
        <taxon>Archaea</taxon>
        <taxon>Thermoproteota</taxon>
        <taxon>Thermoprotei</taxon>
        <taxon>Sulfolobales</taxon>
        <taxon>Sulfolobaceae</taxon>
        <taxon>Saccharolobus</taxon>
    </lineage>
</organism>
<dbReference type="RefSeq" id="WP_229570990.1">
    <property type="nucleotide sequence ID" value="NZ_AP025226.1"/>
</dbReference>
<evidence type="ECO:0000313" key="2">
    <source>
        <dbReference type="Proteomes" id="UP001319921"/>
    </source>
</evidence>
<dbReference type="InterPro" id="IPR008304">
    <property type="entry name" value="UCP017998"/>
</dbReference>